<dbReference type="GO" id="GO:0000272">
    <property type="term" value="P:polysaccharide catabolic process"/>
    <property type="evidence" value="ECO:0007669"/>
    <property type="project" value="InterPro"/>
</dbReference>
<keyword evidence="1" id="KW-1133">Transmembrane helix</keyword>
<keyword evidence="1" id="KW-0472">Membrane</keyword>
<dbReference type="InterPro" id="IPR036439">
    <property type="entry name" value="Dockerin_dom_sf"/>
</dbReference>
<gene>
    <name evidence="2" type="ORF">A2955_04665</name>
</gene>
<evidence type="ECO:0000256" key="1">
    <source>
        <dbReference type="SAM" id="Phobius"/>
    </source>
</evidence>
<proteinExistence type="predicted"/>
<protein>
    <recommendedName>
        <fullName evidence="4">Dockerin domain-containing protein</fullName>
    </recommendedName>
</protein>
<feature type="transmembrane region" description="Helical" evidence="1">
    <location>
        <begin position="12"/>
        <end position="34"/>
    </location>
</feature>
<organism evidence="2 3">
    <name type="scientific">Candidatus Woesebacteria bacterium RIFCSPLOWO2_01_FULL_37_19</name>
    <dbReference type="NCBI Taxonomy" id="1802514"/>
    <lineage>
        <taxon>Bacteria</taxon>
        <taxon>Candidatus Woeseibacteriota</taxon>
    </lineage>
</organism>
<comment type="caution">
    <text evidence="2">The sequence shown here is derived from an EMBL/GenBank/DDBJ whole genome shotgun (WGS) entry which is preliminary data.</text>
</comment>
<accession>A0A1F8BAM3</accession>
<dbReference type="AlphaFoldDB" id="A0A1F8BAM3"/>
<dbReference type="EMBL" id="MGHA01000011">
    <property type="protein sequence ID" value="OGM61087.1"/>
    <property type="molecule type" value="Genomic_DNA"/>
</dbReference>
<name>A0A1F8BAM3_9BACT</name>
<dbReference type="InterPro" id="IPR018247">
    <property type="entry name" value="EF_Hand_1_Ca_BS"/>
</dbReference>
<dbReference type="Gene3D" id="1.10.1330.10">
    <property type="entry name" value="Dockerin domain"/>
    <property type="match status" value="1"/>
</dbReference>
<keyword evidence="1" id="KW-0812">Transmembrane</keyword>
<evidence type="ECO:0000313" key="3">
    <source>
        <dbReference type="Proteomes" id="UP000177501"/>
    </source>
</evidence>
<evidence type="ECO:0008006" key="4">
    <source>
        <dbReference type="Google" id="ProtNLM"/>
    </source>
</evidence>
<sequence>MALSRIAKFIKRIPFGLILVIFLVTSIFVSTFMVRNSKNINKSLADTSNPIFWDSKNVFLSADDFYIIANGEEFYGKGDVKTVFVGGDPGSPTYTTLEVEWVENAFPMRLYIYFRSNGVNWWAFEMRTYNAQVRGDWLTYTNNAPYFTSPLNQEFQGDISFTSNDGKGQIYFKNLRLKAFNNQPSFNSDYNLRTLPGTEIKFPISDPNSGYGLSETLYGRDKMVISDQSDFTFLWSVENPNIVAINNISGFCFSGVNPPCPTNNHVDLKGVSAGNTRVNLEVKRISTGETIATTYWNVTISNWPPNSPSDVTFSQEANSLGDTIIVKLHWQDNATNENGFKFTWYIEGYGGNTIISTVDNDEISPIAVLPCEFTQTLRKARAAVYAYNSLATSSPAFGEGAITIPACPSEGDRRADINEDGVVDILDYVILFENFGRYFAPQ</sequence>
<reference evidence="2 3" key="1">
    <citation type="journal article" date="2016" name="Nat. Commun.">
        <title>Thousands of microbial genomes shed light on interconnected biogeochemical processes in an aquifer system.</title>
        <authorList>
            <person name="Anantharaman K."/>
            <person name="Brown C.T."/>
            <person name="Hug L.A."/>
            <person name="Sharon I."/>
            <person name="Castelle C.J."/>
            <person name="Probst A.J."/>
            <person name="Thomas B.C."/>
            <person name="Singh A."/>
            <person name="Wilkins M.J."/>
            <person name="Karaoz U."/>
            <person name="Brodie E.L."/>
            <person name="Williams K.H."/>
            <person name="Hubbard S.S."/>
            <person name="Banfield J.F."/>
        </authorList>
    </citation>
    <scope>NUCLEOTIDE SEQUENCE [LARGE SCALE GENOMIC DNA]</scope>
</reference>
<dbReference type="PROSITE" id="PS00018">
    <property type="entry name" value="EF_HAND_1"/>
    <property type="match status" value="1"/>
</dbReference>
<evidence type="ECO:0000313" key="2">
    <source>
        <dbReference type="EMBL" id="OGM61087.1"/>
    </source>
</evidence>
<dbReference type="Proteomes" id="UP000177501">
    <property type="component" value="Unassembled WGS sequence"/>
</dbReference>